<proteinExistence type="predicted"/>
<gene>
    <name evidence="2" type="ORF">A9404_08595</name>
</gene>
<evidence type="ECO:0000256" key="1">
    <source>
        <dbReference type="SAM" id="Phobius"/>
    </source>
</evidence>
<evidence type="ECO:0000313" key="3">
    <source>
        <dbReference type="Proteomes" id="UP000078596"/>
    </source>
</evidence>
<evidence type="ECO:0000313" key="2">
    <source>
        <dbReference type="EMBL" id="ANJ67433.1"/>
    </source>
</evidence>
<keyword evidence="1" id="KW-0812">Transmembrane</keyword>
<keyword evidence="3" id="KW-1185">Reference proteome</keyword>
<sequence>MTVGATGSVRWLLRFEGLAMLVGAGVMYRALGGNGWIFALCFFLPDLAFLGYLGGARIGAGVYNLAHTYVGPMICLLLGWLLPEPTWTLAGLIWGAHIGFDRALGYGLKYPTGFGHTHLGAIGIAGAPGQKATERPPTG</sequence>
<feature type="transmembrane region" description="Helical" evidence="1">
    <location>
        <begin position="36"/>
        <end position="55"/>
    </location>
</feature>
<keyword evidence="1" id="KW-0472">Membrane</keyword>
<protein>
    <recommendedName>
        <fullName evidence="4">DUF4260 domain-containing protein</fullName>
    </recommendedName>
</protein>
<accession>A0A191ZHV9</accession>
<dbReference type="KEGG" id="haz:A9404_08595"/>
<feature type="transmembrane region" description="Helical" evidence="1">
    <location>
        <begin position="62"/>
        <end position="82"/>
    </location>
</feature>
<dbReference type="InterPro" id="IPR025356">
    <property type="entry name" value="DUF4260"/>
</dbReference>
<organism evidence="2 3">
    <name type="scientific">Halothiobacillus diazotrophicus</name>
    <dbReference type="NCBI Taxonomy" id="1860122"/>
    <lineage>
        <taxon>Bacteria</taxon>
        <taxon>Pseudomonadati</taxon>
        <taxon>Pseudomonadota</taxon>
        <taxon>Gammaproteobacteria</taxon>
        <taxon>Chromatiales</taxon>
        <taxon>Halothiobacillaceae</taxon>
        <taxon>Halothiobacillus</taxon>
    </lineage>
</organism>
<dbReference type="OrthoDB" id="9813911at2"/>
<evidence type="ECO:0008006" key="4">
    <source>
        <dbReference type="Google" id="ProtNLM"/>
    </source>
</evidence>
<dbReference type="STRING" id="1860122.A9404_08595"/>
<feature type="transmembrane region" description="Helical" evidence="1">
    <location>
        <begin position="12"/>
        <end position="30"/>
    </location>
</feature>
<dbReference type="Pfam" id="PF14079">
    <property type="entry name" value="DUF4260"/>
    <property type="match status" value="1"/>
</dbReference>
<name>A0A191ZHV9_9GAMM</name>
<dbReference type="AlphaFoldDB" id="A0A191ZHV9"/>
<dbReference type="EMBL" id="CP016027">
    <property type="protein sequence ID" value="ANJ67433.1"/>
    <property type="molecule type" value="Genomic_DNA"/>
</dbReference>
<dbReference type="RefSeq" id="WP_066100282.1">
    <property type="nucleotide sequence ID" value="NZ_CP016027.1"/>
</dbReference>
<reference evidence="2 3" key="1">
    <citation type="submission" date="2016-06" db="EMBL/GenBank/DDBJ databases">
        <title>Insight into the functional genes involving in sulfur oxidation in Pearl River water.</title>
        <authorList>
            <person name="Luo J."/>
            <person name="Tan X."/>
            <person name="Lin W."/>
        </authorList>
    </citation>
    <scope>NUCLEOTIDE SEQUENCE [LARGE SCALE GENOMIC DNA]</scope>
    <source>
        <strain evidence="2 3">LS2</strain>
    </source>
</reference>
<dbReference type="Proteomes" id="UP000078596">
    <property type="component" value="Chromosome"/>
</dbReference>
<keyword evidence="1" id="KW-1133">Transmembrane helix</keyword>